<dbReference type="PATRIC" id="fig|1239307.3.peg.3169"/>
<name>W0HVR3_9GAMM</name>
<evidence type="ECO:0000313" key="9">
    <source>
        <dbReference type="EMBL" id="AHF77864.1"/>
    </source>
</evidence>
<keyword evidence="9" id="KW-0012">Acyltransferase</keyword>
<feature type="transmembrane region" description="Helical" evidence="7">
    <location>
        <begin position="283"/>
        <end position="302"/>
    </location>
</feature>
<dbReference type="Proteomes" id="UP000019028">
    <property type="component" value="Chromosome"/>
</dbReference>
<dbReference type="Pfam" id="PF01757">
    <property type="entry name" value="Acyl_transf_3"/>
    <property type="match status" value="1"/>
</dbReference>
<dbReference type="GO" id="GO:0009246">
    <property type="term" value="P:enterobacterial common antigen biosynthetic process"/>
    <property type="evidence" value="ECO:0007669"/>
    <property type="project" value="TreeGrafter"/>
</dbReference>
<keyword evidence="6 7" id="KW-0472">Membrane</keyword>
<dbReference type="GO" id="GO:0016413">
    <property type="term" value="F:O-acetyltransferase activity"/>
    <property type="evidence" value="ECO:0007669"/>
    <property type="project" value="TreeGrafter"/>
</dbReference>
<feature type="transmembrane region" description="Helical" evidence="7">
    <location>
        <begin position="314"/>
        <end position="336"/>
    </location>
</feature>
<feature type="transmembrane region" description="Helical" evidence="7">
    <location>
        <begin position="250"/>
        <end position="271"/>
    </location>
</feature>
<sequence length="348" mass="39685">MRIYSIDFIKILSIYLVIVSHVTLYFLLQSPEDFGALAARQLGQFGVVMFYMASGYFLLNNRHSDQFSYAYNKAKNVGIALIFWLSFYYVYDNFFIASFTEVEHHDFLAFINLDTCMSDASHLWFLFSIINLYFLLPLLRFAFVKTQQKMLTNVIAALFVIANVSLVEKVLNAALGIADVIHPALLMSSQITGLLSFLLGGYLGLFFQPRHLSGRLTGGMLLLAIASFTLLVVLTQRWGIDFFYGKTYNLFLQVSAVSVFVLLLCSRVGRLEKMISHVGSKTLGIYLVHNIFIMEINGGWIHHTLYPKFRFLSAYGYIFCYSLLAFIASYLLCCLLSQSRWLNKLISL</sequence>
<dbReference type="OrthoDB" id="6484933at2"/>
<evidence type="ECO:0000256" key="4">
    <source>
        <dbReference type="ARBA" id="ARBA00022692"/>
    </source>
</evidence>
<dbReference type="InterPro" id="IPR002656">
    <property type="entry name" value="Acyl_transf_3_dom"/>
</dbReference>
<dbReference type="HOGENOM" id="CLU_798628_0_0_6"/>
<comment type="similarity">
    <text evidence="2">Belongs to the acyltransferase 3 family.</text>
</comment>
<evidence type="ECO:0000256" key="6">
    <source>
        <dbReference type="ARBA" id="ARBA00023136"/>
    </source>
</evidence>
<dbReference type="PANTHER" id="PTHR40074:SF2">
    <property type="entry name" value="O-ACETYLTRANSFERASE WECH"/>
    <property type="match status" value="1"/>
</dbReference>
<feature type="transmembrane region" description="Helical" evidence="7">
    <location>
        <begin position="123"/>
        <end position="143"/>
    </location>
</feature>
<evidence type="ECO:0000256" key="3">
    <source>
        <dbReference type="ARBA" id="ARBA00022475"/>
    </source>
</evidence>
<feature type="domain" description="Acyltransferase 3" evidence="8">
    <location>
        <begin position="3"/>
        <end position="332"/>
    </location>
</feature>
<keyword evidence="5 7" id="KW-1133">Transmembrane helix</keyword>
<protein>
    <submittedName>
        <fullName evidence="9">Acyltransferase 3</fullName>
    </submittedName>
</protein>
<gene>
    <name evidence="9" type="ORF">Sant_2849</name>
</gene>
<keyword evidence="4 7" id="KW-0812">Transmembrane</keyword>
<feature type="transmembrane region" description="Helical" evidence="7">
    <location>
        <begin position="219"/>
        <end position="238"/>
    </location>
</feature>
<feature type="transmembrane region" description="Helical" evidence="7">
    <location>
        <begin position="150"/>
        <end position="167"/>
    </location>
</feature>
<dbReference type="GO" id="GO:0005886">
    <property type="term" value="C:plasma membrane"/>
    <property type="evidence" value="ECO:0007669"/>
    <property type="project" value="UniProtKB-SubCell"/>
</dbReference>
<comment type="subcellular location">
    <subcellularLocation>
        <location evidence="1">Cell membrane</location>
        <topology evidence="1">Multi-pass membrane protein</topology>
    </subcellularLocation>
</comment>
<evidence type="ECO:0000259" key="8">
    <source>
        <dbReference type="Pfam" id="PF01757"/>
    </source>
</evidence>
<accession>W0HVR3</accession>
<feature type="transmembrane region" description="Helical" evidence="7">
    <location>
        <begin position="12"/>
        <end position="30"/>
    </location>
</feature>
<keyword evidence="10" id="KW-1185">Reference proteome</keyword>
<dbReference type="AlphaFoldDB" id="W0HVR3"/>
<evidence type="ECO:0000313" key="10">
    <source>
        <dbReference type="Proteomes" id="UP000019028"/>
    </source>
</evidence>
<dbReference type="KEGG" id="sod:Sant_2849"/>
<proteinExistence type="inferred from homology"/>
<keyword evidence="9" id="KW-0808">Transferase</keyword>
<organism evidence="9 10">
    <name type="scientific">Sodalis praecaptivus</name>
    <dbReference type="NCBI Taxonomy" id="1239307"/>
    <lineage>
        <taxon>Bacteria</taxon>
        <taxon>Pseudomonadati</taxon>
        <taxon>Pseudomonadota</taxon>
        <taxon>Gammaproteobacteria</taxon>
        <taxon>Enterobacterales</taxon>
        <taxon>Bruguierivoracaceae</taxon>
        <taxon>Sodalis</taxon>
    </lineage>
</organism>
<feature type="transmembrane region" description="Helical" evidence="7">
    <location>
        <begin position="42"/>
        <end position="59"/>
    </location>
</feature>
<reference evidence="9 10" key="1">
    <citation type="journal article" date="2014" name="Genome Biol. Evol.">
        <title>Genome degeneration and adaptation in a nascent stage of symbiosis.</title>
        <authorList>
            <person name="Oakeson K.F."/>
            <person name="Gil R."/>
            <person name="Clayton A.L."/>
            <person name="Dunn D.M."/>
            <person name="von Niederhausern A.C."/>
            <person name="Hamil C."/>
            <person name="Aoyagi A."/>
            <person name="Duval B."/>
            <person name="Baca A."/>
            <person name="Silva F.J."/>
            <person name="Vallier A."/>
            <person name="Jackson D.G."/>
            <person name="Latorre A."/>
            <person name="Weiss R.B."/>
            <person name="Heddi A."/>
            <person name="Moya A."/>
            <person name="Dale C."/>
        </authorList>
    </citation>
    <scope>NUCLEOTIDE SEQUENCE [LARGE SCALE GENOMIC DNA]</scope>
    <source>
        <strain evidence="9 10">HS1</strain>
    </source>
</reference>
<evidence type="ECO:0000256" key="7">
    <source>
        <dbReference type="SAM" id="Phobius"/>
    </source>
</evidence>
<keyword evidence="3" id="KW-1003">Cell membrane</keyword>
<dbReference type="PANTHER" id="PTHR40074">
    <property type="entry name" value="O-ACETYLTRANSFERASE WECH"/>
    <property type="match status" value="1"/>
</dbReference>
<evidence type="ECO:0000256" key="2">
    <source>
        <dbReference type="ARBA" id="ARBA00007400"/>
    </source>
</evidence>
<feature type="transmembrane region" description="Helical" evidence="7">
    <location>
        <begin position="71"/>
        <end position="91"/>
    </location>
</feature>
<evidence type="ECO:0000256" key="1">
    <source>
        <dbReference type="ARBA" id="ARBA00004651"/>
    </source>
</evidence>
<dbReference type="RefSeq" id="WP_025423003.1">
    <property type="nucleotide sequence ID" value="NZ_CP006569.1"/>
</dbReference>
<dbReference type="EMBL" id="CP006569">
    <property type="protein sequence ID" value="AHF77864.1"/>
    <property type="molecule type" value="Genomic_DNA"/>
</dbReference>
<feature type="transmembrane region" description="Helical" evidence="7">
    <location>
        <begin position="187"/>
        <end position="207"/>
    </location>
</feature>
<evidence type="ECO:0000256" key="5">
    <source>
        <dbReference type="ARBA" id="ARBA00022989"/>
    </source>
</evidence>